<organism evidence="5 6">
    <name type="scientific">Mucilaginibacter frigoritolerans</name>
    <dbReference type="NCBI Taxonomy" id="652788"/>
    <lineage>
        <taxon>Bacteria</taxon>
        <taxon>Pseudomonadati</taxon>
        <taxon>Bacteroidota</taxon>
        <taxon>Sphingobacteriia</taxon>
        <taxon>Sphingobacteriales</taxon>
        <taxon>Sphingobacteriaceae</taxon>
        <taxon>Mucilaginibacter</taxon>
    </lineage>
</organism>
<keyword evidence="1" id="KW-0479">Metal-binding</keyword>
<protein>
    <submittedName>
        <fullName evidence="5">Tyrosinase</fullName>
    </submittedName>
</protein>
<sequence length="463" mass="50511">MKERKNVYLLPAGDTTLAWYSKAVVEMKKRPTTDPTSWNYQAAMHGFNASLSFWRGAAPLPSQTEQNQYWNQCQHGSWFFLPWHRMYLAYFEQIVAATIVKLGGPADWALPYWNYSDTSNPNARTIPPAFTNPNNATNGLWITGRVSDTIPPRYVTLGALNTIPYTGDGRTSPLGFGGPETGFSHSGGTHGQLESLPHDMVHVAIGGAMGDPRTAALDPIFWLHHANIDRLWQVWLNMAGGRINPNKSSWLDYNFYFHNAAGQSAQFTSKQVEDTRQVLSGYTYQGVPVGGPTLRTANALQNADFSTPLEITAATNQGVTLGSAKTVAHLGLNASPQKAVNLAATTNSAVSKPALTILHFENVTGKGVPPIYDVYLNEPQNGGDKESYYAGSVSFFGVEEASTPSVHQSGSGQHYALDISDLVNKLRSSPNWKDQQLDVSIEPSRAVDADASVNIGRISVYSE</sequence>
<dbReference type="PROSITE" id="PS00497">
    <property type="entry name" value="TYROSINASE_1"/>
    <property type="match status" value="1"/>
</dbReference>
<evidence type="ECO:0000259" key="4">
    <source>
        <dbReference type="PROSITE" id="PS00498"/>
    </source>
</evidence>
<dbReference type="SUPFAM" id="SSF48056">
    <property type="entry name" value="Di-copper centre-containing domain"/>
    <property type="match status" value="1"/>
</dbReference>
<dbReference type="GO" id="GO:0016491">
    <property type="term" value="F:oxidoreductase activity"/>
    <property type="evidence" value="ECO:0007669"/>
    <property type="project" value="InterPro"/>
</dbReference>
<dbReference type="Proteomes" id="UP000317010">
    <property type="component" value="Unassembled WGS sequence"/>
</dbReference>
<feature type="domain" description="Tyrosinase copper-binding" evidence="3">
    <location>
        <begin position="75"/>
        <end position="92"/>
    </location>
</feature>
<keyword evidence="2" id="KW-0186">Copper</keyword>
<dbReference type="RefSeq" id="WP_144909734.1">
    <property type="nucleotide sequence ID" value="NZ_VLLI01000002.1"/>
</dbReference>
<dbReference type="Pfam" id="PF25271">
    <property type="entry name" value="DUF7868"/>
    <property type="match status" value="1"/>
</dbReference>
<evidence type="ECO:0000256" key="1">
    <source>
        <dbReference type="ARBA" id="ARBA00022723"/>
    </source>
</evidence>
<dbReference type="PROSITE" id="PS00498">
    <property type="entry name" value="TYROSINASE_2"/>
    <property type="match status" value="1"/>
</dbReference>
<evidence type="ECO:0000259" key="3">
    <source>
        <dbReference type="PROSITE" id="PS00497"/>
    </source>
</evidence>
<dbReference type="GO" id="GO:0046872">
    <property type="term" value="F:metal ion binding"/>
    <property type="evidence" value="ECO:0007669"/>
    <property type="project" value="UniProtKB-KW"/>
</dbReference>
<dbReference type="Pfam" id="PF00264">
    <property type="entry name" value="Tyrosinase"/>
    <property type="match status" value="2"/>
</dbReference>
<accession>A0A562UDK5</accession>
<dbReference type="Gene3D" id="1.10.1280.10">
    <property type="entry name" value="Di-copper center containing domain from catechol oxidase"/>
    <property type="match status" value="1"/>
</dbReference>
<dbReference type="OrthoDB" id="2874181at2"/>
<dbReference type="PANTHER" id="PTHR11474">
    <property type="entry name" value="TYROSINASE FAMILY MEMBER"/>
    <property type="match status" value="1"/>
</dbReference>
<keyword evidence="6" id="KW-1185">Reference proteome</keyword>
<dbReference type="AlphaFoldDB" id="A0A562UDK5"/>
<reference evidence="5 6" key="1">
    <citation type="submission" date="2019-07" db="EMBL/GenBank/DDBJ databases">
        <title>Genomic Encyclopedia of Archaeal and Bacterial Type Strains, Phase II (KMG-II): from individual species to whole genera.</title>
        <authorList>
            <person name="Goeker M."/>
        </authorList>
    </citation>
    <scope>NUCLEOTIDE SEQUENCE [LARGE SCALE GENOMIC DNA]</scope>
    <source>
        <strain evidence="5 6">ATCC BAA-1854</strain>
    </source>
</reference>
<name>A0A562UDK5_9SPHI</name>
<dbReference type="InterPro" id="IPR002227">
    <property type="entry name" value="Tyrosinase_Cu-bd"/>
</dbReference>
<feature type="domain" description="Tyrosinase copper-binding" evidence="4">
    <location>
        <begin position="218"/>
        <end position="229"/>
    </location>
</feature>
<gene>
    <name evidence="5" type="ORF">JN11_00738</name>
</gene>
<dbReference type="InterPro" id="IPR057190">
    <property type="entry name" value="DUF7868"/>
</dbReference>
<dbReference type="PRINTS" id="PR00092">
    <property type="entry name" value="TYROSINASE"/>
</dbReference>
<proteinExistence type="predicted"/>
<evidence type="ECO:0000313" key="6">
    <source>
        <dbReference type="Proteomes" id="UP000317010"/>
    </source>
</evidence>
<evidence type="ECO:0000313" key="5">
    <source>
        <dbReference type="EMBL" id="TWJ03201.1"/>
    </source>
</evidence>
<dbReference type="PANTHER" id="PTHR11474:SF76">
    <property type="entry name" value="SHKT DOMAIN-CONTAINING PROTEIN"/>
    <property type="match status" value="1"/>
</dbReference>
<dbReference type="InterPro" id="IPR008922">
    <property type="entry name" value="Di-copper_centre_dom_sf"/>
</dbReference>
<dbReference type="EMBL" id="VLLI01000002">
    <property type="protein sequence ID" value="TWJ03201.1"/>
    <property type="molecule type" value="Genomic_DNA"/>
</dbReference>
<evidence type="ECO:0000256" key="2">
    <source>
        <dbReference type="ARBA" id="ARBA00023008"/>
    </source>
</evidence>
<comment type="caution">
    <text evidence="5">The sequence shown here is derived from an EMBL/GenBank/DDBJ whole genome shotgun (WGS) entry which is preliminary data.</text>
</comment>
<dbReference type="InterPro" id="IPR050316">
    <property type="entry name" value="Tyrosinase/Hemocyanin"/>
</dbReference>